<dbReference type="STRING" id="1129793.GPLA_3858"/>
<gene>
    <name evidence="1" type="ORF">GPLA_3858</name>
</gene>
<evidence type="ECO:0000313" key="1">
    <source>
        <dbReference type="EMBL" id="GAC34738.1"/>
    </source>
</evidence>
<sequence>MVFGACSTTHFNIVFLLASVQIRSKKGCQHAKAEIDV</sequence>
<dbReference type="AlphaFoldDB" id="K7A1B6"/>
<name>K7A1B6_9ALTE</name>
<proteinExistence type="predicted"/>
<keyword evidence="2" id="KW-1185">Reference proteome</keyword>
<dbReference type="EMBL" id="BAER01000115">
    <property type="protein sequence ID" value="GAC34738.1"/>
    <property type="molecule type" value="Genomic_DNA"/>
</dbReference>
<evidence type="ECO:0000313" key="2">
    <source>
        <dbReference type="Proteomes" id="UP000006322"/>
    </source>
</evidence>
<protein>
    <submittedName>
        <fullName evidence="1">Uncharacterized protein</fullName>
    </submittedName>
</protein>
<organism evidence="1 2">
    <name type="scientific">Paraglaciecola polaris LMG 21857</name>
    <dbReference type="NCBI Taxonomy" id="1129793"/>
    <lineage>
        <taxon>Bacteria</taxon>
        <taxon>Pseudomonadati</taxon>
        <taxon>Pseudomonadota</taxon>
        <taxon>Gammaproteobacteria</taxon>
        <taxon>Alteromonadales</taxon>
        <taxon>Alteromonadaceae</taxon>
        <taxon>Paraglaciecola</taxon>
    </lineage>
</organism>
<dbReference type="Proteomes" id="UP000006322">
    <property type="component" value="Unassembled WGS sequence"/>
</dbReference>
<reference evidence="2" key="1">
    <citation type="journal article" date="2014" name="Environ. Microbiol.">
        <title>Comparative genomics of the marine bacterial genus Glaciecola reveals the high degree of genomic diversity and genomic characteristic for cold adaptation.</title>
        <authorList>
            <person name="Qin Q.L."/>
            <person name="Xie B.B."/>
            <person name="Yu Y."/>
            <person name="Shu Y.L."/>
            <person name="Rong J.C."/>
            <person name="Zhang Y.J."/>
            <person name="Zhao D.L."/>
            <person name="Chen X.L."/>
            <person name="Zhang X.Y."/>
            <person name="Chen B."/>
            <person name="Zhou B.C."/>
            <person name="Zhang Y.Z."/>
        </authorList>
    </citation>
    <scope>NUCLEOTIDE SEQUENCE [LARGE SCALE GENOMIC DNA]</scope>
    <source>
        <strain evidence="2">LMG 21857</strain>
    </source>
</reference>
<accession>K7A1B6</accession>
<comment type="caution">
    <text evidence="1">The sequence shown here is derived from an EMBL/GenBank/DDBJ whole genome shotgun (WGS) entry which is preliminary data.</text>
</comment>